<evidence type="ECO:0000259" key="1">
    <source>
        <dbReference type="Pfam" id="PF14534"/>
    </source>
</evidence>
<name>A0A1H6RCD4_9BACT</name>
<dbReference type="InterPro" id="IPR032710">
    <property type="entry name" value="NTF2-like_dom_sf"/>
</dbReference>
<accession>A0A1H6RCD4</accession>
<dbReference type="Proteomes" id="UP000199532">
    <property type="component" value="Unassembled WGS sequence"/>
</dbReference>
<proteinExistence type="predicted"/>
<dbReference type="AlphaFoldDB" id="A0A1H6RCD4"/>
<dbReference type="GO" id="GO:0016853">
    <property type="term" value="F:isomerase activity"/>
    <property type="evidence" value="ECO:0007669"/>
    <property type="project" value="UniProtKB-KW"/>
</dbReference>
<dbReference type="STRING" id="408657.SAMN04487995_1205"/>
<dbReference type="EMBL" id="FNXY01000002">
    <property type="protein sequence ID" value="SEI53489.1"/>
    <property type="molecule type" value="Genomic_DNA"/>
</dbReference>
<organism evidence="2 3">
    <name type="scientific">Dyadobacter koreensis</name>
    <dbReference type="NCBI Taxonomy" id="408657"/>
    <lineage>
        <taxon>Bacteria</taxon>
        <taxon>Pseudomonadati</taxon>
        <taxon>Bacteroidota</taxon>
        <taxon>Cytophagia</taxon>
        <taxon>Cytophagales</taxon>
        <taxon>Spirosomataceae</taxon>
        <taxon>Dyadobacter</taxon>
    </lineage>
</organism>
<feature type="domain" description="DUF4440" evidence="1">
    <location>
        <begin position="53"/>
        <end position="156"/>
    </location>
</feature>
<sequence>MAVSFRQSAIELKQFKKLFLVVMKKTFLVAVLFMFASLISFAQTADEKAVGEAVEKLKNAIVSADAAVLGKLTSPLLSYGHSNGLLEDQKEFIRALTSGESHFTRIDIADQKITVSGDVAMVRHTLSGDTHNKGKDPAPVKLGVFYVWQKTKGNWILVGRQAFKLPM</sequence>
<keyword evidence="3" id="KW-1185">Reference proteome</keyword>
<evidence type="ECO:0000313" key="2">
    <source>
        <dbReference type="EMBL" id="SEI53489.1"/>
    </source>
</evidence>
<dbReference type="Pfam" id="PF14534">
    <property type="entry name" value="DUF4440"/>
    <property type="match status" value="1"/>
</dbReference>
<dbReference type="InterPro" id="IPR027843">
    <property type="entry name" value="DUF4440"/>
</dbReference>
<reference evidence="2 3" key="1">
    <citation type="submission" date="2016-10" db="EMBL/GenBank/DDBJ databases">
        <authorList>
            <person name="de Groot N.N."/>
        </authorList>
    </citation>
    <scope>NUCLEOTIDE SEQUENCE [LARGE SCALE GENOMIC DNA]</scope>
    <source>
        <strain evidence="2 3">DSM 19938</strain>
    </source>
</reference>
<protein>
    <submittedName>
        <fullName evidence="2">Ketosteroid isomerase homolog</fullName>
    </submittedName>
</protein>
<keyword evidence="2" id="KW-0413">Isomerase</keyword>
<gene>
    <name evidence="2" type="ORF">SAMN04487995_1205</name>
</gene>
<dbReference type="SUPFAM" id="SSF54427">
    <property type="entry name" value="NTF2-like"/>
    <property type="match status" value="1"/>
</dbReference>
<dbReference type="Gene3D" id="3.10.450.50">
    <property type="match status" value="1"/>
</dbReference>
<evidence type="ECO:0000313" key="3">
    <source>
        <dbReference type="Proteomes" id="UP000199532"/>
    </source>
</evidence>